<organism evidence="2 3">
    <name type="scientific">Achaetomium macrosporum</name>
    <dbReference type="NCBI Taxonomy" id="79813"/>
    <lineage>
        <taxon>Eukaryota</taxon>
        <taxon>Fungi</taxon>
        <taxon>Dikarya</taxon>
        <taxon>Ascomycota</taxon>
        <taxon>Pezizomycotina</taxon>
        <taxon>Sordariomycetes</taxon>
        <taxon>Sordariomycetidae</taxon>
        <taxon>Sordariales</taxon>
        <taxon>Chaetomiaceae</taxon>
        <taxon>Achaetomium</taxon>
    </lineage>
</organism>
<feature type="compositionally biased region" description="Basic and acidic residues" evidence="1">
    <location>
        <begin position="95"/>
        <end position="143"/>
    </location>
</feature>
<protein>
    <submittedName>
        <fullName evidence="2">Uncharacterized protein</fullName>
    </submittedName>
</protein>
<accession>A0AAN7BZT7</accession>
<dbReference type="AlphaFoldDB" id="A0AAN7BZT7"/>
<reference evidence="2" key="2">
    <citation type="submission" date="2023-05" db="EMBL/GenBank/DDBJ databases">
        <authorList>
            <consortium name="Lawrence Berkeley National Laboratory"/>
            <person name="Steindorff A."/>
            <person name="Hensen N."/>
            <person name="Bonometti L."/>
            <person name="Westerberg I."/>
            <person name="Brannstrom I.O."/>
            <person name="Guillou S."/>
            <person name="Cros-Aarteil S."/>
            <person name="Calhoun S."/>
            <person name="Haridas S."/>
            <person name="Kuo A."/>
            <person name="Mondo S."/>
            <person name="Pangilinan J."/>
            <person name="Riley R."/>
            <person name="Labutti K."/>
            <person name="Andreopoulos B."/>
            <person name="Lipzen A."/>
            <person name="Chen C."/>
            <person name="Yanf M."/>
            <person name="Daum C."/>
            <person name="Ng V."/>
            <person name="Clum A."/>
            <person name="Ohm R."/>
            <person name="Martin F."/>
            <person name="Silar P."/>
            <person name="Natvig D."/>
            <person name="Lalanne C."/>
            <person name="Gautier V."/>
            <person name="Ament-Velasquez S.L."/>
            <person name="Kruys A."/>
            <person name="Hutchinson M.I."/>
            <person name="Powell A.J."/>
            <person name="Barry K."/>
            <person name="Miller A.N."/>
            <person name="Grigoriev I.V."/>
            <person name="Debuchy R."/>
            <person name="Gladieux P."/>
            <person name="Thoren M.H."/>
            <person name="Johannesson H."/>
        </authorList>
    </citation>
    <scope>NUCLEOTIDE SEQUENCE</scope>
    <source>
        <strain evidence="2">CBS 532.94</strain>
    </source>
</reference>
<evidence type="ECO:0000313" key="3">
    <source>
        <dbReference type="Proteomes" id="UP001303760"/>
    </source>
</evidence>
<name>A0AAN7BZT7_9PEZI</name>
<dbReference type="EMBL" id="MU861111">
    <property type="protein sequence ID" value="KAK4232665.1"/>
    <property type="molecule type" value="Genomic_DNA"/>
</dbReference>
<keyword evidence="3" id="KW-1185">Reference proteome</keyword>
<reference evidence="2" key="1">
    <citation type="journal article" date="2023" name="Mol. Phylogenet. Evol.">
        <title>Genome-scale phylogeny and comparative genomics of the fungal order Sordariales.</title>
        <authorList>
            <person name="Hensen N."/>
            <person name="Bonometti L."/>
            <person name="Westerberg I."/>
            <person name="Brannstrom I.O."/>
            <person name="Guillou S."/>
            <person name="Cros-Aarteil S."/>
            <person name="Calhoun S."/>
            <person name="Haridas S."/>
            <person name="Kuo A."/>
            <person name="Mondo S."/>
            <person name="Pangilinan J."/>
            <person name="Riley R."/>
            <person name="LaButti K."/>
            <person name="Andreopoulos B."/>
            <person name="Lipzen A."/>
            <person name="Chen C."/>
            <person name="Yan M."/>
            <person name="Daum C."/>
            <person name="Ng V."/>
            <person name="Clum A."/>
            <person name="Steindorff A."/>
            <person name="Ohm R.A."/>
            <person name="Martin F."/>
            <person name="Silar P."/>
            <person name="Natvig D.O."/>
            <person name="Lalanne C."/>
            <person name="Gautier V."/>
            <person name="Ament-Velasquez S.L."/>
            <person name="Kruys A."/>
            <person name="Hutchinson M.I."/>
            <person name="Powell A.J."/>
            <person name="Barry K."/>
            <person name="Miller A.N."/>
            <person name="Grigoriev I.V."/>
            <person name="Debuchy R."/>
            <person name="Gladieux P."/>
            <person name="Hiltunen Thoren M."/>
            <person name="Johannesson H."/>
        </authorList>
    </citation>
    <scope>NUCLEOTIDE SEQUENCE</scope>
    <source>
        <strain evidence="2">CBS 532.94</strain>
    </source>
</reference>
<evidence type="ECO:0000256" key="1">
    <source>
        <dbReference type="SAM" id="MobiDB-lite"/>
    </source>
</evidence>
<comment type="caution">
    <text evidence="2">The sequence shown here is derived from an EMBL/GenBank/DDBJ whole genome shotgun (WGS) entry which is preliminary data.</text>
</comment>
<proteinExistence type="predicted"/>
<evidence type="ECO:0000313" key="2">
    <source>
        <dbReference type="EMBL" id="KAK4232665.1"/>
    </source>
</evidence>
<sequence>KACFDKLQNEAKVLRRCLDFCSDVDAYVESKISNIENHAEGDDTIQLMVSTDGRPLIGKNHGIGKRQKQAGGHFGEVSLQQVSGDFKSIALHQNGHVENDTKHSGPYKQDRMAKQSEPVEKSSKAGPNEVRKRTENRARDQDS</sequence>
<feature type="region of interest" description="Disordered" evidence="1">
    <location>
        <begin position="93"/>
        <end position="143"/>
    </location>
</feature>
<dbReference type="Proteomes" id="UP001303760">
    <property type="component" value="Unassembled WGS sequence"/>
</dbReference>
<gene>
    <name evidence="2" type="ORF">C8A03DRAFT_20086</name>
</gene>
<feature type="non-terminal residue" evidence="2">
    <location>
        <position position="1"/>
    </location>
</feature>